<gene>
    <name evidence="1" type="ORF">QFC21_005060</name>
</gene>
<accession>A0ACC2VBN9</accession>
<evidence type="ECO:0000313" key="2">
    <source>
        <dbReference type="Proteomes" id="UP001227268"/>
    </source>
</evidence>
<name>A0ACC2VBN9_9TREE</name>
<dbReference type="EMBL" id="JASBWT010000018">
    <property type="protein sequence ID" value="KAJ9096789.1"/>
    <property type="molecule type" value="Genomic_DNA"/>
</dbReference>
<organism evidence="1 2">
    <name type="scientific">Naganishia friedmannii</name>
    <dbReference type="NCBI Taxonomy" id="89922"/>
    <lineage>
        <taxon>Eukaryota</taxon>
        <taxon>Fungi</taxon>
        <taxon>Dikarya</taxon>
        <taxon>Basidiomycota</taxon>
        <taxon>Agaricomycotina</taxon>
        <taxon>Tremellomycetes</taxon>
        <taxon>Filobasidiales</taxon>
        <taxon>Filobasidiaceae</taxon>
        <taxon>Naganishia</taxon>
    </lineage>
</organism>
<evidence type="ECO:0000313" key="1">
    <source>
        <dbReference type="EMBL" id="KAJ9096789.1"/>
    </source>
</evidence>
<keyword evidence="2" id="KW-1185">Reference proteome</keyword>
<reference evidence="1" key="1">
    <citation type="submission" date="2023-04" db="EMBL/GenBank/DDBJ databases">
        <title>Draft Genome sequencing of Naganishia species isolated from polar environments using Oxford Nanopore Technology.</title>
        <authorList>
            <person name="Leo P."/>
            <person name="Venkateswaran K."/>
        </authorList>
    </citation>
    <scope>NUCLEOTIDE SEQUENCE</scope>
    <source>
        <strain evidence="1">MNA-CCFEE 5423</strain>
    </source>
</reference>
<comment type="caution">
    <text evidence="1">The sequence shown here is derived from an EMBL/GenBank/DDBJ whole genome shotgun (WGS) entry which is preliminary data.</text>
</comment>
<proteinExistence type="predicted"/>
<sequence length="486" mass="52610">MQIALAGWSWKNEEDVVIMIHFSQNTIKGTLKKPATGQRNATGSCKEKKNGRMSITRLLICVVGVYSTFLLWAIAQERLSAPFPSSIPPHPSSRLPSPLSLNAAQSLSSCLCAAVYLYINRPKGKEWTWAQLVGWDLVFPRWFGDQRANVGKNGDARREIHVNGTATIPPTPPSPSSSPTPQPPTAQTRNPSASQKSLLFLLLQVSAFQTLASPIGFASLRYISYPMMVLAKSCKLIPVLLLNVLIYRRRFKPYKYAVVALVSAGIAVFMYAGSGGKRSSAAAGSTGGGQMIGLALLGVNLIIDGFTNATQDQLFLLHPQFAGQQLMFNMSLLSLLITLPILLLPPTLAHHLPAVLTAFLPAHGHIHGATTSLAAPLFQTTSFLISHPSAVTPLIAYAALGGLGQLFIFETIAHFGSLSLVMLTVTRKLVTMLLSVLVFGHQLRGGQWVGVGVVFAGIGLEAGMKRREILTKRIMEERQKSKLKNL</sequence>
<dbReference type="Proteomes" id="UP001227268">
    <property type="component" value="Unassembled WGS sequence"/>
</dbReference>
<protein>
    <submittedName>
        <fullName evidence="1">Uncharacterized protein</fullName>
    </submittedName>
</protein>